<feature type="domain" description="Glycosyl hydrolase family 13 catalytic" evidence="11">
    <location>
        <begin position="194"/>
        <end position="611"/>
    </location>
</feature>
<proteinExistence type="inferred from homology"/>
<dbReference type="Gene3D" id="3.20.20.80">
    <property type="entry name" value="Glycosidases"/>
    <property type="match status" value="3"/>
</dbReference>
<comment type="catalytic activity">
    <reaction evidence="1">
        <text>Transfers a segment of a (1-&gt;4)-alpha-D-glucan to a new position in an acceptor, which may be glucose or a (1-&gt;4)-alpha-D-glucan.</text>
        <dbReference type="EC" id="2.4.1.25"/>
    </reaction>
</comment>
<evidence type="ECO:0000313" key="13">
    <source>
        <dbReference type="Proteomes" id="UP000636394"/>
    </source>
</evidence>
<name>A0ABX0II14_9ACTN</name>
<reference evidence="12 13" key="1">
    <citation type="submission" date="2019-11" db="EMBL/GenBank/DDBJ databases">
        <title>Eggerthellaceae novel genus isolated from the rectal contents of marmort.</title>
        <authorList>
            <person name="Zhang G."/>
        </authorList>
    </citation>
    <scope>NUCLEOTIDE SEQUENCE [LARGE SCALE GENOMIC DNA]</scope>
    <source>
        <strain evidence="13">zg-886</strain>
    </source>
</reference>
<dbReference type="Pfam" id="PF00128">
    <property type="entry name" value="Alpha-amylase"/>
    <property type="match status" value="1"/>
</dbReference>
<comment type="similarity">
    <text evidence="2">Belongs to the disproportionating enzyme family.</text>
</comment>
<keyword evidence="13" id="KW-1185">Reference proteome</keyword>
<evidence type="ECO:0000256" key="8">
    <source>
        <dbReference type="ARBA" id="ARBA00031423"/>
    </source>
</evidence>
<dbReference type="EMBL" id="WPCR01000006">
    <property type="protein sequence ID" value="NHM14243.1"/>
    <property type="molecule type" value="Genomic_DNA"/>
</dbReference>
<evidence type="ECO:0000313" key="12">
    <source>
        <dbReference type="EMBL" id="NHM14243.1"/>
    </source>
</evidence>
<keyword evidence="6" id="KW-0808">Transferase</keyword>
<evidence type="ECO:0000256" key="1">
    <source>
        <dbReference type="ARBA" id="ARBA00000439"/>
    </source>
</evidence>
<dbReference type="CDD" id="cd11338">
    <property type="entry name" value="AmyAc_CMD"/>
    <property type="match status" value="1"/>
</dbReference>
<protein>
    <recommendedName>
        <fullName evidence="4">4-alpha-glucanotransferase</fullName>
        <ecNumber evidence="3">2.4.1.25</ecNumber>
    </recommendedName>
    <alternativeName>
        <fullName evidence="8">Amylomaltase</fullName>
    </alternativeName>
    <alternativeName>
        <fullName evidence="9">Disproportionating enzyme</fullName>
    </alternativeName>
</protein>
<evidence type="ECO:0000256" key="2">
    <source>
        <dbReference type="ARBA" id="ARBA00005684"/>
    </source>
</evidence>
<dbReference type="SMART" id="SM00642">
    <property type="entry name" value="Aamy"/>
    <property type="match status" value="1"/>
</dbReference>
<organism evidence="12 13">
    <name type="scientific">Xiamenia xianingshaonis</name>
    <dbReference type="NCBI Taxonomy" id="2682776"/>
    <lineage>
        <taxon>Bacteria</taxon>
        <taxon>Bacillati</taxon>
        <taxon>Actinomycetota</taxon>
        <taxon>Coriobacteriia</taxon>
        <taxon>Eggerthellales</taxon>
        <taxon>Eggerthellaceae</taxon>
        <taxon>Xiamenia</taxon>
    </lineage>
</organism>
<accession>A0ABX0II14</accession>
<dbReference type="Pfam" id="PF02446">
    <property type="entry name" value="Glyco_hydro_77"/>
    <property type="match status" value="2"/>
</dbReference>
<keyword evidence="7" id="KW-0119">Carbohydrate metabolism</keyword>
<dbReference type="SUPFAM" id="SSF51445">
    <property type="entry name" value="(Trans)glycosidases"/>
    <property type="match status" value="2"/>
</dbReference>
<evidence type="ECO:0000256" key="10">
    <source>
        <dbReference type="SAM" id="MobiDB-lite"/>
    </source>
</evidence>
<feature type="region of interest" description="Disordered" evidence="10">
    <location>
        <begin position="1103"/>
        <end position="1131"/>
    </location>
</feature>
<evidence type="ECO:0000256" key="5">
    <source>
        <dbReference type="ARBA" id="ARBA00022676"/>
    </source>
</evidence>
<comment type="caution">
    <text evidence="12">The sequence shown here is derived from an EMBL/GenBank/DDBJ whole genome shotgun (WGS) entry which is preliminary data.</text>
</comment>
<dbReference type="InterPro" id="IPR006047">
    <property type="entry name" value="GH13_cat_dom"/>
</dbReference>
<evidence type="ECO:0000256" key="9">
    <source>
        <dbReference type="ARBA" id="ARBA00031501"/>
    </source>
</evidence>
<dbReference type="Proteomes" id="UP000636394">
    <property type="component" value="Unassembled WGS sequence"/>
</dbReference>
<evidence type="ECO:0000256" key="7">
    <source>
        <dbReference type="ARBA" id="ARBA00023277"/>
    </source>
</evidence>
<dbReference type="InterPro" id="IPR003385">
    <property type="entry name" value="Glyco_hydro_77"/>
</dbReference>
<sequence>MPPALTKHKRNQRPMLDRRKAQLAFSHDPLRRSDRLPAGAVPAGTVVAVTLRIDAGNGEDVREAWLEVLDVAADAEAEGPAGLDASASAHDAGGLGAAGRFAWKRIPLRPSAGGLEACIDTTGEPRVLFYRFHLVTAEGDVVYGRRGDGLSTAGQAVALPDDSLLPYEAHGFQLTVHDPAFAAPAWFAGHVMYQIFPDRFARGTGGVRWEGVEAHERRGWPVRIHEDWNEAPDWREPYDPVDFFGGTLQGIEEGLDYLASLGVRAVYLNPVCEARSNHRYNTGDYEAIDPLLGTWDDFRRLAAAAEERGIRLVLDAVLSHTGAASRYFNADGSYDSFGAAQGEGSPYRSWYDFTPMPTGASYRCWWGDETLPETNERDASWQRYMLGEDGVLAGWFAAGAKGVRLDVADEVPDDVLEKVRSCVKGSDADAVIIGEVWEDPTTKESYGQRRTYALGRVLDSVMNYPLREALLCYALDAEPAAALATFLKLQKANYPGPLYASLMNLLSSHDVERVRSVLAVGSEFRDRDRSQQAALVADIDGGADWRASRLQRILATLLYTLPGVPCLYYGDERGMQGGRDPFDRATFPWSGPRADCGQDLTECYRDLGRLRNSLAALQSGSAAFYSCGTEVVAVLRVSRDAGPVPQIVLCAANRSDAPQTIAIDLVDASAGLAPEDAAAVRQTSAMPRVLFAAEPWRVNADVAPTCEDGIFTCRLDGMQACVFALGPGLAAPLERGTGVICHVTSLPNPGADGENVAFGTLGAPARRFVDALVAQGVRYWQILPLNPTDEFGSPYAGLSAFAGNTRLLAADELPDVGGPAYDGFLARNAAWLLPYATFAAIKAVVGEVPWQQWPEAYRTWRPELANDPALAAEVRRECEWQFAFDWQWRALRAYANARGVRIVGDMPIYVSVDSADVWAHQEYFSLDEHGCVADQGGVPPDPFAAEGQLWGNPTYRWDVLRENGYDWWLDRFGRLFDWYDYVRIDHFIGLESYYAIPAGKTAFEGSWLPGPGIDLFERAYERFGPLPVIAEDLGLVTPAVKLLLARTGMLGMGVLQFADGDPREFWKPDLGKMCYTSTHDTSTLLGWVKSRYGLAGDAGGSGDVSGVGAVDGSETVSSSDSEPSEATNVAGLSASSPLDAAARALAREFMAKVVDSDADVVVFSLQDVLELDDSARMNVPGTTDENWGWQARQADLEACMGRLRRMTRKRR</sequence>
<evidence type="ECO:0000256" key="3">
    <source>
        <dbReference type="ARBA" id="ARBA00012560"/>
    </source>
</evidence>
<feature type="compositionally biased region" description="Low complexity" evidence="10">
    <location>
        <begin position="1106"/>
        <end position="1131"/>
    </location>
</feature>
<gene>
    <name evidence="12" type="ORF">GMI68_05595</name>
</gene>
<evidence type="ECO:0000256" key="4">
    <source>
        <dbReference type="ARBA" id="ARBA00020295"/>
    </source>
</evidence>
<dbReference type="InterPro" id="IPR017853">
    <property type="entry name" value="GH"/>
</dbReference>
<evidence type="ECO:0000256" key="6">
    <source>
        <dbReference type="ARBA" id="ARBA00022679"/>
    </source>
</evidence>
<evidence type="ECO:0000259" key="11">
    <source>
        <dbReference type="SMART" id="SM00642"/>
    </source>
</evidence>
<dbReference type="Gene3D" id="3.90.400.10">
    <property type="entry name" value="Oligo-1,6-glucosidase, Domain 2"/>
    <property type="match status" value="1"/>
</dbReference>
<keyword evidence="5" id="KW-0328">Glycosyltransferase</keyword>
<dbReference type="EC" id="2.4.1.25" evidence="3"/>
<dbReference type="PANTHER" id="PTHR32438">
    <property type="entry name" value="4-ALPHA-GLUCANOTRANSFERASE DPE1, CHLOROPLASTIC/AMYLOPLASTIC"/>
    <property type="match status" value="1"/>
</dbReference>
<dbReference type="InterPro" id="IPR045857">
    <property type="entry name" value="O16G_dom_2"/>
</dbReference>
<dbReference type="PANTHER" id="PTHR32438:SF5">
    <property type="entry name" value="4-ALPHA-GLUCANOTRANSFERASE DPE1, CHLOROPLASTIC_AMYLOPLASTIC"/>
    <property type="match status" value="1"/>
</dbReference>